<dbReference type="InParanoid" id="A0A804HMZ7"/>
<dbReference type="EMBL" id="HG996469">
    <property type="protein sequence ID" value="CAG1842431.1"/>
    <property type="molecule type" value="Genomic_DNA"/>
</dbReference>
<sequence>MHDEGREAIESEFSCQVNQICDVRMVNCTIERKHTADAAHCDSELSLQFKLQL</sequence>
<dbReference type="Gramene" id="Ma00_t03540.1">
    <property type="protein sequence ID" value="Ma00_p03540.1"/>
    <property type="gene ID" value="Ma00_g03540"/>
</dbReference>
<reference evidence="2" key="2">
    <citation type="submission" date="2021-05" db="UniProtKB">
        <authorList>
            <consortium name="EnsemblPlants"/>
        </authorList>
    </citation>
    <scope>IDENTIFICATION</scope>
    <source>
        <strain evidence="2">subsp. malaccensis</strain>
    </source>
</reference>
<dbReference type="Proteomes" id="UP000012960">
    <property type="component" value="Unplaced"/>
</dbReference>
<organism evidence="2 3">
    <name type="scientific">Musa acuminata subsp. malaccensis</name>
    <name type="common">Wild banana</name>
    <name type="synonym">Musa malaccensis</name>
    <dbReference type="NCBI Taxonomy" id="214687"/>
    <lineage>
        <taxon>Eukaryota</taxon>
        <taxon>Viridiplantae</taxon>
        <taxon>Streptophyta</taxon>
        <taxon>Embryophyta</taxon>
        <taxon>Tracheophyta</taxon>
        <taxon>Spermatophyta</taxon>
        <taxon>Magnoliopsida</taxon>
        <taxon>Liliopsida</taxon>
        <taxon>Zingiberales</taxon>
        <taxon>Musaceae</taxon>
        <taxon>Musa</taxon>
    </lineage>
</organism>
<proteinExistence type="predicted"/>
<evidence type="ECO:0000313" key="3">
    <source>
        <dbReference type="Proteomes" id="UP000012960"/>
    </source>
</evidence>
<name>A0A804HMZ7_MUSAM</name>
<accession>A0A804HMZ7</accession>
<evidence type="ECO:0000313" key="1">
    <source>
        <dbReference type="EMBL" id="CAG1842431.1"/>
    </source>
</evidence>
<dbReference type="EnsemblPlants" id="Ma00_t03540.1">
    <property type="protein sequence ID" value="Ma00_p03540.1"/>
    <property type="gene ID" value="Ma00_g03540"/>
</dbReference>
<protein>
    <submittedName>
        <fullName evidence="1">(wild Malaysian banana) hypothetical protein</fullName>
    </submittedName>
</protein>
<keyword evidence="3" id="KW-1185">Reference proteome</keyword>
<reference evidence="1" key="1">
    <citation type="submission" date="2021-03" db="EMBL/GenBank/DDBJ databases">
        <authorList>
            <consortium name="Genoscope - CEA"/>
            <person name="William W."/>
        </authorList>
    </citation>
    <scope>NUCLEOTIDE SEQUENCE</scope>
    <source>
        <strain evidence="1">Doubled-haploid Pahang</strain>
    </source>
</reference>
<dbReference type="AlphaFoldDB" id="A0A804HMZ7"/>
<gene>
    <name evidence="1" type="ORF">GSMUA_122260.1</name>
</gene>
<evidence type="ECO:0000313" key="2">
    <source>
        <dbReference type="EnsemblPlants" id="Ma00_p03540.1"/>
    </source>
</evidence>